<protein>
    <recommendedName>
        <fullName evidence="6">RING-type domain-containing protein</fullName>
    </recommendedName>
</protein>
<evidence type="ECO:0000256" key="4">
    <source>
        <dbReference type="PROSITE-ProRule" id="PRU00175"/>
    </source>
</evidence>
<dbReference type="SMART" id="SM00184">
    <property type="entry name" value="RING"/>
    <property type="match status" value="1"/>
</dbReference>
<dbReference type="GO" id="GO:0006511">
    <property type="term" value="P:ubiquitin-dependent protein catabolic process"/>
    <property type="evidence" value="ECO:0007669"/>
    <property type="project" value="TreeGrafter"/>
</dbReference>
<dbReference type="GO" id="GO:0005634">
    <property type="term" value="C:nucleus"/>
    <property type="evidence" value="ECO:0007669"/>
    <property type="project" value="TreeGrafter"/>
</dbReference>
<accession>A0AAV1Y523</accession>
<evidence type="ECO:0000256" key="1">
    <source>
        <dbReference type="ARBA" id="ARBA00022723"/>
    </source>
</evidence>
<evidence type="ECO:0000256" key="2">
    <source>
        <dbReference type="ARBA" id="ARBA00022771"/>
    </source>
</evidence>
<feature type="domain" description="RING-type" evidence="6">
    <location>
        <begin position="73"/>
        <end position="115"/>
    </location>
</feature>
<keyword evidence="8" id="KW-1185">Reference proteome</keyword>
<dbReference type="EMBL" id="CAXHTB010000021">
    <property type="protein sequence ID" value="CAL0328890.1"/>
    <property type="molecule type" value="Genomic_DNA"/>
</dbReference>
<dbReference type="PANTHER" id="PTHR45931:SF3">
    <property type="entry name" value="RING ZINC FINGER-CONTAINING PROTEIN"/>
    <property type="match status" value="1"/>
</dbReference>
<dbReference type="InterPro" id="IPR001841">
    <property type="entry name" value="Znf_RING"/>
</dbReference>
<evidence type="ECO:0000259" key="6">
    <source>
        <dbReference type="PROSITE" id="PS50089"/>
    </source>
</evidence>
<dbReference type="GO" id="GO:0061630">
    <property type="term" value="F:ubiquitin protein ligase activity"/>
    <property type="evidence" value="ECO:0007669"/>
    <property type="project" value="TreeGrafter"/>
</dbReference>
<keyword evidence="3" id="KW-0862">Zinc</keyword>
<evidence type="ECO:0000256" key="5">
    <source>
        <dbReference type="SAM" id="MobiDB-lite"/>
    </source>
</evidence>
<gene>
    <name evidence="7" type="ORF">LLUT_LOCUS29950</name>
</gene>
<dbReference type="AlphaFoldDB" id="A0AAV1Y523"/>
<proteinExistence type="predicted"/>
<evidence type="ECO:0000313" key="8">
    <source>
        <dbReference type="Proteomes" id="UP001497480"/>
    </source>
</evidence>
<dbReference type="Gene3D" id="3.30.40.10">
    <property type="entry name" value="Zinc/RING finger domain, C3HC4 (zinc finger)"/>
    <property type="match status" value="1"/>
</dbReference>
<dbReference type="GO" id="GO:0008270">
    <property type="term" value="F:zinc ion binding"/>
    <property type="evidence" value="ECO:0007669"/>
    <property type="project" value="UniProtKB-KW"/>
</dbReference>
<comment type="caution">
    <text evidence="7">The sequence shown here is derived from an EMBL/GenBank/DDBJ whole genome shotgun (WGS) entry which is preliminary data.</text>
</comment>
<reference evidence="7 8" key="1">
    <citation type="submission" date="2024-03" db="EMBL/GenBank/DDBJ databases">
        <authorList>
            <person name="Martinez-Hernandez J."/>
        </authorList>
    </citation>
    <scope>NUCLEOTIDE SEQUENCE [LARGE SCALE GENOMIC DNA]</scope>
</reference>
<organism evidence="7 8">
    <name type="scientific">Lupinus luteus</name>
    <name type="common">European yellow lupine</name>
    <dbReference type="NCBI Taxonomy" id="3873"/>
    <lineage>
        <taxon>Eukaryota</taxon>
        <taxon>Viridiplantae</taxon>
        <taxon>Streptophyta</taxon>
        <taxon>Embryophyta</taxon>
        <taxon>Tracheophyta</taxon>
        <taxon>Spermatophyta</taxon>
        <taxon>Magnoliopsida</taxon>
        <taxon>eudicotyledons</taxon>
        <taxon>Gunneridae</taxon>
        <taxon>Pentapetalae</taxon>
        <taxon>rosids</taxon>
        <taxon>fabids</taxon>
        <taxon>Fabales</taxon>
        <taxon>Fabaceae</taxon>
        <taxon>Papilionoideae</taxon>
        <taxon>50 kb inversion clade</taxon>
        <taxon>genistoids sensu lato</taxon>
        <taxon>core genistoids</taxon>
        <taxon>Genisteae</taxon>
        <taxon>Lupinus</taxon>
    </lineage>
</organism>
<dbReference type="PANTHER" id="PTHR45931">
    <property type="entry name" value="SI:CH211-59O9.10"/>
    <property type="match status" value="1"/>
</dbReference>
<dbReference type="Pfam" id="PF13639">
    <property type="entry name" value="zf-RING_2"/>
    <property type="match status" value="1"/>
</dbReference>
<evidence type="ECO:0000256" key="3">
    <source>
        <dbReference type="ARBA" id="ARBA00022833"/>
    </source>
</evidence>
<dbReference type="InterPro" id="IPR051834">
    <property type="entry name" value="RING_finger_E3_ligase"/>
</dbReference>
<keyword evidence="2 4" id="KW-0863">Zinc-finger</keyword>
<dbReference type="Proteomes" id="UP001497480">
    <property type="component" value="Unassembled WGS sequence"/>
</dbReference>
<name>A0AAV1Y523_LUPLU</name>
<dbReference type="PROSITE" id="PS50089">
    <property type="entry name" value="ZF_RING_2"/>
    <property type="match status" value="1"/>
</dbReference>
<sequence>MAKHCGSHVPSMAKHDPNTAEHTPRPRHAWIMMAAFEEDFDEKRGQKLRALKKLPQLVNYRSHDDVEGNCDECTICLQDFQVGQFCQVLPVCSHSFHSDCIDQWLQKKLTCPICRISI</sequence>
<feature type="compositionally biased region" description="Basic and acidic residues" evidence="5">
    <location>
        <begin position="13"/>
        <end position="24"/>
    </location>
</feature>
<dbReference type="SUPFAM" id="SSF57850">
    <property type="entry name" value="RING/U-box"/>
    <property type="match status" value="1"/>
</dbReference>
<keyword evidence="1" id="KW-0479">Metal-binding</keyword>
<feature type="region of interest" description="Disordered" evidence="5">
    <location>
        <begin position="1"/>
        <end position="24"/>
    </location>
</feature>
<evidence type="ECO:0000313" key="7">
    <source>
        <dbReference type="EMBL" id="CAL0328890.1"/>
    </source>
</evidence>
<dbReference type="InterPro" id="IPR013083">
    <property type="entry name" value="Znf_RING/FYVE/PHD"/>
</dbReference>